<comment type="caution">
    <text evidence="1">The sequence shown here is derived from an EMBL/GenBank/DDBJ whole genome shotgun (WGS) entry which is preliminary data.</text>
</comment>
<name>A0A2T0BKX7_9CLOT</name>
<dbReference type="Proteomes" id="UP000239471">
    <property type="component" value="Unassembled WGS sequence"/>
</dbReference>
<dbReference type="RefSeq" id="WP_106058100.1">
    <property type="nucleotide sequence ID" value="NZ_PVXQ01000001.1"/>
</dbReference>
<sequence>MNFRESLAYSDNLITGDHLEIIKKKPITPIKGVTTIEIFDDLTKKKIHEVKSENIINNLSNKYAFMDYYYERIKGTTTSTVYSAPFLYLLLTSYDGAEDAEIMAHRGALVGYAHKSTAYAGSDILKGTINTVETQLDISGNGLLHFVFDFPTSAANGTFQSVWWAQKYSIDKIIAGTQIARGPSGEAITFSYSSTRAAITLTTKSGKKLIVTYKSNDYLTSGLCYGVDCFIINNNFEVTSQFAISSKVSSYIYNQFCGVGVGDDSLILINGYGTSNNIAIVNLTTGATSYLSLAAPDQYNVVQMVGSTLYLVRADKIKVYTVNGSTVTFVKDIPFTSNTYNYMYFQFLDNLPHFCKADGYVYKLENDNLKLSNYYIENGEARMNPDDPYNNIWTGKGIIISTTSGQIVLNKLKFASYVGAQNLLPEPITKTATNTMKIQYDFQIEKVL</sequence>
<dbReference type="OrthoDB" id="1875136at2"/>
<evidence type="ECO:0000313" key="1">
    <source>
        <dbReference type="EMBL" id="PRR84517.1"/>
    </source>
</evidence>
<organism evidence="1 2">
    <name type="scientific">Clostridium vincentii</name>
    <dbReference type="NCBI Taxonomy" id="52704"/>
    <lineage>
        <taxon>Bacteria</taxon>
        <taxon>Bacillati</taxon>
        <taxon>Bacillota</taxon>
        <taxon>Clostridia</taxon>
        <taxon>Eubacteriales</taxon>
        <taxon>Clostridiaceae</taxon>
        <taxon>Clostridium</taxon>
    </lineage>
</organism>
<evidence type="ECO:0000313" key="2">
    <source>
        <dbReference type="Proteomes" id="UP000239471"/>
    </source>
</evidence>
<proteinExistence type="predicted"/>
<dbReference type="AlphaFoldDB" id="A0A2T0BKX7"/>
<reference evidence="1 2" key="1">
    <citation type="submission" date="2018-03" db="EMBL/GenBank/DDBJ databases">
        <title>Genome sequence of Clostridium vincentii DSM 10228.</title>
        <authorList>
            <person name="Poehlein A."/>
            <person name="Daniel R."/>
        </authorList>
    </citation>
    <scope>NUCLEOTIDE SEQUENCE [LARGE SCALE GENOMIC DNA]</scope>
    <source>
        <strain evidence="1 2">DSM 10228</strain>
    </source>
</reference>
<accession>A0A2T0BKX7</accession>
<dbReference type="EMBL" id="PVXQ01000001">
    <property type="protein sequence ID" value="PRR84517.1"/>
    <property type="molecule type" value="Genomic_DNA"/>
</dbReference>
<protein>
    <submittedName>
        <fullName evidence="1">Uncharacterized protein</fullName>
    </submittedName>
</protein>
<gene>
    <name evidence="1" type="ORF">CLVI_00400</name>
</gene>
<keyword evidence="2" id="KW-1185">Reference proteome</keyword>